<evidence type="ECO:0000313" key="19">
    <source>
        <dbReference type="Proteomes" id="UP001527925"/>
    </source>
</evidence>
<keyword evidence="8" id="KW-0256">Endoplasmic reticulum</keyword>
<comment type="subcellular location">
    <subcellularLocation>
        <location evidence="2">Endoplasmic reticulum membrane</location>
        <topology evidence="2">Peripheral membrane protein</topology>
        <orientation evidence="2">Lumenal side</orientation>
    </subcellularLocation>
</comment>
<evidence type="ECO:0000256" key="17">
    <source>
        <dbReference type="SAM" id="Phobius"/>
    </source>
</evidence>
<organism evidence="18 19">
    <name type="scientific">Polyrhizophydium stewartii</name>
    <dbReference type="NCBI Taxonomy" id="2732419"/>
    <lineage>
        <taxon>Eukaryota</taxon>
        <taxon>Fungi</taxon>
        <taxon>Fungi incertae sedis</taxon>
        <taxon>Chytridiomycota</taxon>
        <taxon>Chytridiomycota incertae sedis</taxon>
        <taxon>Chytridiomycetes</taxon>
        <taxon>Rhizophydiales</taxon>
        <taxon>Rhizophydiales incertae sedis</taxon>
        <taxon>Polyrhizophydium</taxon>
    </lineage>
</organism>
<reference evidence="18 19" key="1">
    <citation type="submission" date="2023-09" db="EMBL/GenBank/DDBJ databases">
        <title>Pangenome analysis of Batrachochytrium dendrobatidis and related Chytrids.</title>
        <authorList>
            <person name="Yacoub M.N."/>
            <person name="Stajich J.E."/>
            <person name="James T.Y."/>
        </authorList>
    </citation>
    <scope>NUCLEOTIDE SEQUENCE [LARGE SCALE GENOMIC DNA]</scope>
    <source>
        <strain evidence="18 19">JEL0888</strain>
    </source>
</reference>
<comment type="caution">
    <text evidence="18">The sequence shown here is derived from an EMBL/GenBank/DDBJ whole genome shotgun (WGS) entry which is preliminary data.</text>
</comment>
<name>A0ABR4NKY2_9FUNG</name>
<evidence type="ECO:0000256" key="11">
    <source>
        <dbReference type="ARBA" id="ARBA00023002"/>
    </source>
</evidence>
<keyword evidence="7" id="KW-0732">Signal</keyword>
<proteinExistence type="inferred from homology"/>
<dbReference type="Proteomes" id="UP001527925">
    <property type="component" value="Unassembled WGS sequence"/>
</dbReference>
<sequence length="568" mass="62834">MSLDSAKPVSQQPLSLAHCSLPSGTVHDTCCRFETAHELNARLLPVLDELVKTTVFRYYKINLAKPCRFWDESMLCTIRDCSVAEASEDEIPIQWRKAALSSIDWVNRKPKDSDALVSQCEFNDKDFCQLDDELTESGRYVNLVENPERFTGYAGESAARVWGAIYNENCFEVPSSHGSMGTSRPLQKAADEVCTEKRVFYNLISGLHSSISIHICDQWLDRNTGNWIANLGCYIERIALHPERLENLYFVWAVTVRAVSKLAPFLRNHPFCEGTGDERLVKAHVDQVAEIVSSCPATFDEKIMFAQAPYQQLKQEFRDHFRNISLIMDCVGCEKCRLWGKLQVTGLGTALKVLFSYGDNPDEYRLTRQELVALMNVFHRLSESLMAVDRFQARIAADLGVERRAAKREDASALPASAVPTPASQAPAADNASSNGGAGQSVSGSTAKPGDATKASAKSDSTGSPAADQDLPLMTAERVLEHMSFFDPKRYVMYAFGIIVTVLGSIRLLQKAYDKNVRAEIDAAKQRSDERHEAQKAAATPDVPSPASSPAASPARKKGKTGRTKKHD</sequence>
<keyword evidence="19" id="KW-1185">Reference proteome</keyword>
<keyword evidence="10" id="KW-0249">Electron transport</keyword>
<keyword evidence="13" id="KW-1015">Disulfide bond</keyword>
<evidence type="ECO:0000256" key="3">
    <source>
        <dbReference type="ARBA" id="ARBA00008277"/>
    </source>
</evidence>
<feature type="compositionally biased region" description="Low complexity" evidence="16">
    <location>
        <begin position="426"/>
        <end position="445"/>
    </location>
</feature>
<evidence type="ECO:0000256" key="2">
    <source>
        <dbReference type="ARBA" id="ARBA00004367"/>
    </source>
</evidence>
<keyword evidence="6" id="KW-0285">Flavoprotein</keyword>
<feature type="region of interest" description="Disordered" evidence="16">
    <location>
        <begin position="524"/>
        <end position="568"/>
    </location>
</feature>
<feature type="region of interest" description="Disordered" evidence="16">
    <location>
        <begin position="410"/>
        <end position="470"/>
    </location>
</feature>
<comment type="subunit">
    <text evidence="4">May function both as a monomer and a homodimer.</text>
</comment>
<dbReference type="InterPro" id="IPR037192">
    <property type="entry name" value="ERO1-like_sf"/>
</dbReference>
<protein>
    <submittedName>
        <fullName evidence="18">Endoplasmic oxidoreductin-1</fullName>
    </submittedName>
</protein>
<feature type="transmembrane region" description="Helical" evidence="17">
    <location>
        <begin position="491"/>
        <end position="509"/>
    </location>
</feature>
<dbReference type="PANTHER" id="PTHR12613">
    <property type="entry name" value="ERO1-RELATED"/>
    <property type="match status" value="1"/>
</dbReference>
<evidence type="ECO:0000256" key="15">
    <source>
        <dbReference type="ARBA" id="ARBA00023284"/>
    </source>
</evidence>
<dbReference type="InterPro" id="IPR007266">
    <property type="entry name" value="Ero1"/>
</dbReference>
<evidence type="ECO:0000256" key="7">
    <source>
        <dbReference type="ARBA" id="ARBA00022729"/>
    </source>
</evidence>
<evidence type="ECO:0000256" key="4">
    <source>
        <dbReference type="ARBA" id="ARBA00011802"/>
    </source>
</evidence>
<keyword evidence="5" id="KW-0813">Transport</keyword>
<dbReference type="PIRSF" id="PIRSF017205">
    <property type="entry name" value="ERO1"/>
    <property type="match status" value="1"/>
</dbReference>
<evidence type="ECO:0000256" key="16">
    <source>
        <dbReference type="SAM" id="MobiDB-lite"/>
    </source>
</evidence>
<evidence type="ECO:0000256" key="14">
    <source>
        <dbReference type="ARBA" id="ARBA00023180"/>
    </source>
</evidence>
<evidence type="ECO:0000256" key="5">
    <source>
        <dbReference type="ARBA" id="ARBA00022448"/>
    </source>
</evidence>
<evidence type="ECO:0000256" key="9">
    <source>
        <dbReference type="ARBA" id="ARBA00022827"/>
    </source>
</evidence>
<feature type="compositionally biased region" description="Basic residues" evidence="16">
    <location>
        <begin position="555"/>
        <end position="568"/>
    </location>
</feature>
<evidence type="ECO:0000256" key="12">
    <source>
        <dbReference type="ARBA" id="ARBA00023136"/>
    </source>
</evidence>
<keyword evidence="14" id="KW-0325">Glycoprotein</keyword>
<keyword evidence="17" id="KW-0812">Transmembrane</keyword>
<dbReference type="SUPFAM" id="SSF110019">
    <property type="entry name" value="ERO1-like"/>
    <property type="match status" value="1"/>
</dbReference>
<evidence type="ECO:0000256" key="8">
    <source>
        <dbReference type="ARBA" id="ARBA00022824"/>
    </source>
</evidence>
<keyword evidence="9" id="KW-0274">FAD</keyword>
<evidence type="ECO:0000256" key="10">
    <source>
        <dbReference type="ARBA" id="ARBA00022982"/>
    </source>
</evidence>
<keyword evidence="17" id="KW-1133">Transmembrane helix</keyword>
<comment type="similarity">
    <text evidence="3">Belongs to the EROs family.</text>
</comment>
<evidence type="ECO:0000256" key="6">
    <source>
        <dbReference type="ARBA" id="ARBA00022630"/>
    </source>
</evidence>
<accession>A0ABR4NKY2</accession>
<dbReference type="PANTHER" id="PTHR12613:SF0">
    <property type="entry name" value="ERO1-LIKE PROTEIN"/>
    <property type="match status" value="1"/>
</dbReference>
<dbReference type="EMBL" id="JADGIZ020000001">
    <property type="protein sequence ID" value="KAL2920182.1"/>
    <property type="molecule type" value="Genomic_DNA"/>
</dbReference>
<dbReference type="Pfam" id="PF04137">
    <property type="entry name" value="ERO1"/>
    <property type="match status" value="1"/>
</dbReference>
<evidence type="ECO:0000256" key="13">
    <source>
        <dbReference type="ARBA" id="ARBA00023157"/>
    </source>
</evidence>
<evidence type="ECO:0000313" key="18">
    <source>
        <dbReference type="EMBL" id="KAL2920182.1"/>
    </source>
</evidence>
<feature type="compositionally biased region" description="Basic and acidic residues" evidence="16">
    <location>
        <begin position="524"/>
        <end position="535"/>
    </location>
</feature>
<comment type="cofactor">
    <cofactor evidence="1">
        <name>FAD</name>
        <dbReference type="ChEBI" id="CHEBI:57692"/>
    </cofactor>
</comment>
<keyword evidence="11" id="KW-0560">Oxidoreductase</keyword>
<keyword evidence="15" id="KW-0676">Redox-active center</keyword>
<feature type="compositionally biased region" description="Low complexity" evidence="16">
    <location>
        <begin position="537"/>
        <end position="554"/>
    </location>
</feature>
<keyword evidence="12 17" id="KW-0472">Membrane</keyword>
<gene>
    <name evidence="18" type="primary">ERO1</name>
    <name evidence="18" type="ORF">HK105_200249</name>
</gene>
<evidence type="ECO:0000256" key="1">
    <source>
        <dbReference type="ARBA" id="ARBA00001974"/>
    </source>
</evidence>